<gene>
    <name evidence="2" type="ORF">JL102_05775</name>
</gene>
<dbReference type="EMBL" id="JAESIY010000002">
    <property type="protein sequence ID" value="MBL3655628.1"/>
    <property type="molecule type" value="Genomic_DNA"/>
</dbReference>
<dbReference type="Proteomes" id="UP000659388">
    <property type="component" value="Unassembled WGS sequence"/>
</dbReference>
<keyword evidence="1" id="KW-0812">Transmembrane</keyword>
<feature type="transmembrane region" description="Helical" evidence="1">
    <location>
        <begin position="7"/>
        <end position="29"/>
    </location>
</feature>
<evidence type="ECO:0000256" key="1">
    <source>
        <dbReference type="SAM" id="Phobius"/>
    </source>
</evidence>
<feature type="transmembrane region" description="Helical" evidence="1">
    <location>
        <begin position="41"/>
        <end position="59"/>
    </location>
</feature>
<feature type="transmembrane region" description="Helical" evidence="1">
    <location>
        <begin position="79"/>
        <end position="100"/>
    </location>
</feature>
<name>A0A937JXM9_9BACT</name>
<keyword evidence="3" id="KW-1185">Reference proteome</keyword>
<organism evidence="2 3">
    <name type="scientific">Fulvivirga sediminis</name>
    <dbReference type="NCBI Taxonomy" id="2803949"/>
    <lineage>
        <taxon>Bacteria</taxon>
        <taxon>Pseudomonadati</taxon>
        <taxon>Bacteroidota</taxon>
        <taxon>Cytophagia</taxon>
        <taxon>Cytophagales</taxon>
        <taxon>Fulvivirgaceae</taxon>
        <taxon>Fulvivirga</taxon>
    </lineage>
</organism>
<keyword evidence="1" id="KW-0472">Membrane</keyword>
<dbReference type="RefSeq" id="WP_202243289.1">
    <property type="nucleotide sequence ID" value="NZ_JAESIY010000002.1"/>
</dbReference>
<evidence type="ECO:0000313" key="2">
    <source>
        <dbReference type="EMBL" id="MBL3655628.1"/>
    </source>
</evidence>
<reference evidence="2" key="1">
    <citation type="submission" date="2021-01" db="EMBL/GenBank/DDBJ databases">
        <title>Fulvivirga kasyanovii gen. nov., sp nov., a novel member of the phylum Bacteroidetes isolated from seawater in a mussel farm.</title>
        <authorList>
            <person name="Zhao L.-H."/>
            <person name="Wang Z.-J."/>
        </authorList>
    </citation>
    <scope>NUCLEOTIDE SEQUENCE</scope>
    <source>
        <strain evidence="2">2943</strain>
    </source>
</reference>
<sequence>METFVDIALWVAMAMVAIAGIAAIVLPLINSFSNPKSLLKSAIGVVGIAVLFLITWSVAGSEVTNRYIEFGVNESISKLVGGVLLLMYALFGIACVGIVVTEINKALK</sequence>
<dbReference type="AlphaFoldDB" id="A0A937JXM9"/>
<protein>
    <submittedName>
        <fullName evidence="2">Uncharacterized protein</fullName>
    </submittedName>
</protein>
<accession>A0A937JXM9</accession>
<proteinExistence type="predicted"/>
<keyword evidence="1" id="KW-1133">Transmembrane helix</keyword>
<comment type="caution">
    <text evidence="2">The sequence shown here is derived from an EMBL/GenBank/DDBJ whole genome shotgun (WGS) entry which is preliminary data.</text>
</comment>
<evidence type="ECO:0000313" key="3">
    <source>
        <dbReference type="Proteomes" id="UP000659388"/>
    </source>
</evidence>